<protein>
    <submittedName>
        <fullName evidence="2">Uncharacterized protein</fullName>
    </submittedName>
</protein>
<sequence>MSTPANHPTGPSAKKPKQLSKKQLEEELQKARDAMAALMATNEELQGAVAAAEQHDNAAAEVIPKPHKVSGSNAPAYSQLDIVNHIIRLNGGDPDIEEDARKGNAIYQRAVDNLHTMINGFELEPKTTNLFRVPLFKQFEGDWGGRALIRQCLKSRRGWLHRKPKLLAEGKMRKVRARGPLKLRKLSEVAENDAEV</sequence>
<gene>
    <name evidence="2" type="ORF">EVG20_g10402</name>
</gene>
<accession>A0A4Y9XRT3</accession>
<dbReference type="EMBL" id="SEOQ01001250">
    <property type="protein sequence ID" value="TFY52785.1"/>
    <property type="molecule type" value="Genomic_DNA"/>
</dbReference>
<proteinExistence type="predicted"/>
<evidence type="ECO:0000313" key="2">
    <source>
        <dbReference type="EMBL" id="TFY52785.1"/>
    </source>
</evidence>
<feature type="region of interest" description="Disordered" evidence="1">
    <location>
        <begin position="1"/>
        <end position="27"/>
    </location>
</feature>
<reference evidence="2 3" key="1">
    <citation type="submission" date="2019-02" db="EMBL/GenBank/DDBJ databases">
        <title>Genome sequencing of the rare red list fungi Dentipellis fragilis.</title>
        <authorList>
            <person name="Buettner E."/>
            <person name="Kellner H."/>
        </authorList>
    </citation>
    <scope>NUCLEOTIDE SEQUENCE [LARGE SCALE GENOMIC DNA]</scope>
    <source>
        <strain evidence="2 3">DSM 105465</strain>
    </source>
</reference>
<dbReference type="Proteomes" id="UP000298327">
    <property type="component" value="Unassembled WGS sequence"/>
</dbReference>
<evidence type="ECO:0000256" key="1">
    <source>
        <dbReference type="SAM" id="MobiDB-lite"/>
    </source>
</evidence>
<comment type="caution">
    <text evidence="2">The sequence shown here is derived from an EMBL/GenBank/DDBJ whole genome shotgun (WGS) entry which is preliminary data.</text>
</comment>
<dbReference type="AlphaFoldDB" id="A0A4Y9XRT3"/>
<organism evidence="2 3">
    <name type="scientific">Dentipellis fragilis</name>
    <dbReference type="NCBI Taxonomy" id="205917"/>
    <lineage>
        <taxon>Eukaryota</taxon>
        <taxon>Fungi</taxon>
        <taxon>Dikarya</taxon>
        <taxon>Basidiomycota</taxon>
        <taxon>Agaricomycotina</taxon>
        <taxon>Agaricomycetes</taxon>
        <taxon>Russulales</taxon>
        <taxon>Hericiaceae</taxon>
        <taxon>Dentipellis</taxon>
    </lineage>
</organism>
<name>A0A4Y9XRT3_9AGAM</name>
<dbReference type="OrthoDB" id="10332128at2759"/>
<evidence type="ECO:0000313" key="3">
    <source>
        <dbReference type="Proteomes" id="UP000298327"/>
    </source>
</evidence>
<keyword evidence="3" id="KW-1185">Reference proteome</keyword>